<feature type="compositionally biased region" description="Basic and acidic residues" evidence="11">
    <location>
        <begin position="291"/>
        <end position="300"/>
    </location>
</feature>
<comment type="similarity">
    <text evidence="2">Belongs to the ERD2 family.</text>
</comment>
<evidence type="ECO:0000256" key="7">
    <source>
        <dbReference type="ARBA" id="ARBA00022927"/>
    </source>
</evidence>
<keyword evidence="4 12" id="KW-0812">Transmembrane</keyword>
<organism evidence="13 14">
    <name type="scientific">Acrodontium crateriforme</name>
    <dbReference type="NCBI Taxonomy" id="150365"/>
    <lineage>
        <taxon>Eukaryota</taxon>
        <taxon>Fungi</taxon>
        <taxon>Dikarya</taxon>
        <taxon>Ascomycota</taxon>
        <taxon>Pezizomycotina</taxon>
        <taxon>Dothideomycetes</taxon>
        <taxon>Dothideomycetidae</taxon>
        <taxon>Mycosphaerellales</taxon>
        <taxon>Teratosphaeriaceae</taxon>
        <taxon>Acrodontium</taxon>
    </lineage>
</organism>
<evidence type="ECO:0000256" key="5">
    <source>
        <dbReference type="ARBA" id="ARBA00022824"/>
    </source>
</evidence>
<evidence type="ECO:0000313" key="13">
    <source>
        <dbReference type="EMBL" id="WPH01479.1"/>
    </source>
</evidence>
<dbReference type="PANTHER" id="PTHR10585">
    <property type="entry name" value="ER LUMEN PROTEIN RETAINING RECEPTOR"/>
    <property type="match status" value="1"/>
</dbReference>
<dbReference type="GO" id="GO:0016192">
    <property type="term" value="P:vesicle-mediated transport"/>
    <property type="evidence" value="ECO:0007669"/>
    <property type="project" value="UniProtKB-KW"/>
</dbReference>
<keyword evidence="3" id="KW-0813">Transport</keyword>
<dbReference type="GO" id="GO:0046923">
    <property type="term" value="F:ER retention sequence binding"/>
    <property type="evidence" value="ECO:0007669"/>
    <property type="project" value="InterPro"/>
</dbReference>
<dbReference type="GO" id="GO:0015031">
    <property type="term" value="P:protein transport"/>
    <property type="evidence" value="ECO:0007669"/>
    <property type="project" value="UniProtKB-KW"/>
</dbReference>
<evidence type="ECO:0000256" key="12">
    <source>
        <dbReference type="SAM" id="Phobius"/>
    </source>
</evidence>
<feature type="transmembrane region" description="Helical" evidence="12">
    <location>
        <begin position="96"/>
        <end position="115"/>
    </location>
</feature>
<keyword evidence="8 12" id="KW-1133">Transmembrane helix</keyword>
<sequence length="358" mass="40731">MAKLNPIQVTADMSHVASKCILIWAIHRNKSAEGVSLLTQLLYILVFFNRYIDIFWSKFDYLYFFKIFYIASSAYIVFIMMRVFARTREKEYAWKLAIWSLAGCTIGAPLMALMFLGRSGLVLHQMLWAFSIELEAFCILPQLLLLRQTTVPTVIDSYYLVTLGAYRFIYIINWIYKAVVHDTTRYDGLSMLFGIIQTAFYIDFAWVYYTRQRVKLRGGGVVDSDDLSKSFLVRRFINGRRAANDDGDDDNVDEHTAALSRQEDGVLHAPQSRRAQRWGARGISVSADDTLLEHDTRKNGDAQMMDPADFEDDEDVDDSLPATSSSIHGDSKRTLRADEPPEAGAESSAGEWQENSGK</sequence>
<feature type="transmembrane region" description="Helical" evidence="12">
    <location>
        <begin position="188"/>
        <end position="209"/>
    </location>
</feature>
<keyword evidence="9 12" id="KW-0472">Membrane</keyword>
<evidence type="ECO:0000256" key="4">
    <source>
        <dbReference type="ARBA" id="ARBA00022692"/>
    </source>
</evidence>
<dbReference type="AlphaFoldDB" id="A0AAQ3M576"/>
<dbReference type="Pfam" id="PF00810">
    <property type="entry name" value="ER_lumen_recept"/>
    <property type="match status" value="1"/>
</dbReference>
<evidence type="ECO:0000256" key="9">
    <source>
        <dbReference type="ARBA" id="ARBA00023136"/>
    </source>
</evidence>
<keyword evidence="14" id="KW-1185">Reference proteome</keyword>
<name>A0AAQ3M576_9PEZI</name>
<dbReference type="Proteomes" id="UP001303373">
    <property type="component" value="Chromosome 6"/>
</dbReference>
<evidence type="ECO:0000256" key="11">
    <source>
        <dbReference type="SAM" id="MobiDB-lite"/>
    </source>
</evidence>
<evidence type="ECO:0000256" key="6">
    <source>
        <dbReference type="ARBA" id="ARBA00022892"/>
    </source>
</evidence>
<evidence type="ECO:0000256" key="10">
    <source>
        <dbReference type="ARBA" id="ARBA00023170"/>
    </source>
</evidence>
<gene>
    <name evidence="13" type="ORF">R9X50_00432500</name>
</gene>
<feature type="region of interest" description="Disordered" evidence="11">
    <location>
        <begin position="259"/>
        <end position="358"/>
    </location>
</feature>
<comment type="subcellular location">
    <subcellularLocation>
        <location evidence="1">Endoplasmic reticulum membrane</location>
        <topology evidence="1">Multi-pass membrane protein</topology>
    </subcellularLocation>
</comment>
<reference evidence="13 14" key="1">
    <citation type="submission" date="2023-11" db="EMBL/GenBank/DDBJ databases">
        <title>An acidophilic fungus is an integral part of prey digestion in a carnivorous sundew plant.</title>
        <authorList>
            <person name="Tsai I.J."/>
        </authorList>
    </citation>
    <scope>NUCLEOTIDE SEQUENCE [LARGE SCALE GENOMIC DNA]</scope>
    <source>
        <strain evidence="13">169a</strain>
    </source>
</reference>
<feature type="transmembrane region" description="Helical" evidence="12">
    <location>
        <begin position="64"/>
        <end position="84"/>
    </location>
</feature>
<accession>A0AAQ3M576</accession>
<proteinExistence type="inferred from homology"/>
<evidence type="ECO:0000256" key="8">
    <source>
        <dbReference type="ARBA" id="ARBA00022989"/>
    </source>
</evidence>
<dbReference type="GO" id="GO:0006621">
    <property type="term" value="P:protein retention in ER lumen"/>
    <property type="evidence" value="ECO:0007669"/>
    <property type="project" value="InterPro"/>
</dbReference>
<protein>
    <submittedName>
        <fullName evidence="13">Endoplasmic reticulum retention receptor</fullName>
    </submittedName>
</protein>
<evidence type="ECO:0000256" key="1">
    <source>
        <dbReference type="ARBA" id="ARBA00004477"/>
    </source>
</evidence>
<evidence type="ECO:0000256" key="2">
    <source>
        <dbReference type="ARBA" id="ARBA00010120"/>
    </source>
</evidence>
<feature type="compositionally biased region" description="Basic and acidic residues" evidence="11">
    <location>
        <begin position="329"/>
        <end position="339"/>
    </location>
</feature>
<feature type="transmembrane region" description="Helical" evidence="12">
    <location>
        <begin position="34"/>
        <end position="52"/>
    </location>
</feature>
<dbReference type="InterPro" id="IPR000133">
    <property type="entry name" value="ER_ret_rcpt"/>
</dbReference>
<dbReference type="PRINTS" id="PR00660">
    <property type="entry name" value="ERLUMENR"/>
</dbReference>
<keyword evidence="7" id="KW-0653">Protein transport</keyword>
<feature type="transmembrane region" description="Helical" evidence="12">
    <location>
        <begin position="158"/>
        <end position="176"/>
    </location>
</feature>
<keyword evidence="5" id="KW-0256">Endoplasmic reticulum</keyword>
<evidence type="ECO:0000256" key="3">
    <source>
        <dbReference type="ARBA" id="ARBA00022448"/>
    </source>
</evidence>
<keyword evidence="6" id="KW-0931">ER-Golgi transport</keyword>
<feature type="compositionally biased region" description="Acidic residues" evidence="11">
    <location>
        <begin position="308"/>
        <end position="318"/>
    </location>
</feature>
<evidence type="ECO:0000313" key="14">
    <source>
        <dbReference type="Proteomes" id="UP001303373"/>
    </source>
</evidence>
<dbReference type="GO" id="GO:0005789">
    <property type="term" value="C:endoplasmic reticulum membrane"/>
    <property type="evidence" value="ECO:0007669"/>
    <property type="project" value="UniProtKB-SubCell"/>
</dbReference>
<dbReference type="EMBL" id="CP138585">
    <property type="protein sequence ID" value="WPH01479.1"/>
    <property type="molecule type" value="Genomic_DNA"/>
</dbReference>
<keyword evidence="10 13" id="KW-0675">Receptor</keyword>